<accession>A0A3B0ZSQ3</accession>
<dbReference type="AlphaFoldDB" id="A0A3B0ZSQ3"/>
<dbReference type="Pfam" id="PF07437">
    <property type="entry name" value="YfaZ"/>
    <property type="match status" value="1"/>
</dbReference>
<reference evidence="1" key="1">
    <citation type="submission" date="2018-06" db="EMBL/GenBank/DDBJ databases">
        <authorList>
            <person name="Zhirakovskaya E."/>
        </authorList>
    </citation>
    <scope>NUCLEOTIDE SEQUENCE</scope>
</reference>
<protein>
    <recommendedName>
        <fullName evidence="2">YfaZ</fullName>
    </recommendedName>
</protein>
<dbReference type="EMBL" id="UOFQ01000194">
    <property type="protein sequence ID" value="VAW90472.1"/>
    <property type="molecule type" value="Genomic_DNA"/>
</dbReference>
<dbReference type="InterPro" id="IPR009998">
    <property type="entry name" value="YfaZ"/>
</dbReference>
<evidence type="ECO:0008006" key="2">
    <source>
        <dbReference type="Google" id="ProtNLM"/>
    </source>
</evidence>
<organism evidence="1">
    <name type="scientific">hydrothermal vent metagenome</name>
    <dbReference type="NCBI Taxonomy" id="652676"/>
    <lineage>
        <taxon>unclassified sequences</taxon>
        <taxon>metagenomes</taxon>
        <taxon>ecological metagenomes</taxon>
    </lineage>
</organism>
<evidence type="ECO:0000313" key="1">
    <source>
        <dbReference type="EMBL" id="VAW90472.1"/>
    </source>
</evidence>
<gene>
    <name evidence="1" type="ORF">MNBD_GAMMA17-692</name>
</gene>
<proteinExistence type="predicted"/>
<sequence>MFKRYTTLLAASMMLMSTSMVKADALDLNLNNDSVQLLYISPFMSDSDLGGANLEVGMLYTEADDYLGIVGLDIKGEAGSGSPGLVAGVGVRGYGMSIDTVDIGALAIGGLLQYSPPSMNRLSIVGQVFYAPEILTFMDGKNLQSAELRVEYKVLTQATVYLGYRDIEADLDAVGGGSDSIDIDNGGYLGLRFMF</sequence>
<name>A0A3B0ZSQ3_9ZZZZ</name>